<dbReference type="SUPFAM" id="SSF46785">
    <property type="entry name" value="Winged helix' DNA-binding domain"/>
    <property type="match status" value="1"/>
</dbReference>
<organism evidence="2 3">
    <name type="scientific">Microlunatus elymi</name>
    <dbReference type="NCBI Taxonomy" id="2596828"/>
    <lineage>
        <taxon>Bacteria</taxon>
        <taxon>Bacillati</taxon>
        <taxon>Actinomycetota</taxon>
        <taxon>Actinomycetes</taxon>
        <taxon>Propionibacteriales</taxon>
        <taxon>Propionibacteriaceae</taxon>
        <taxon>Microlunatus</taxon>
    </lineage>
</organism>
<feature type="region of interest" description="Disordered" evidence="1">
    <location>
        <begin position="123"/>
        <end position="142"/>
    </location>
</feature>
<dbReference type="Pfam" id="PF12840">
    <property type="entry name" value="HTH_20"/>
    <property type="match status" value="1"/>
</dbReference>
<dbReference type="EMBL" id="CP041692">
    <property type="protein sequence ID" value="QDP97401.1"/>
    <property type="molecule type" value="Genomic_DNA"/>
</dbReference>
<dbReference type="InterPro" id="IPR036390">
    <property type="entry name" value="WH_DNA-bd_sf"/>
</dbReference>
<accession>A0A516Q2G7</accession>
<dbReference type="KEGG" id="mik:FOE78_17050"/>
<protein>
    <submittedName>
        <fullName evidence="2">Helix-turn-helix domain-containing protein</fullName>
    </submittedName>
</protein>
<dbReference type="RefSeq" id="WP_143987360.1">
    <property type="nucleotide sequence ID" value="NZ_CP041692.1"/>
</dbReference>
<dbReference type="AlphaFoldDB" id="A0A516Q2G7"/>
<proteinExistence type="predicted"/>
<evidence type="ECO:0000313" key="3">
    <source>
        <dbReference type="Proteomes" id="UP000319263"/>
    </source>
</evidence>
<evidence type="ECO:0000256" key="1">
    <source>
        <dbReference type="SAM" id="MobiDB-lite"/>
    </source>
</evidence>
<dbReference type="InterPro" id="IPR036388">
    <property type="entry name" value="WH-like_DNA-bd_sf"/>
</dbReference>
<name>A0A516Q2G7_9ACTN</name>
<dbReference type="Proteomes" id="UP000319263">
    <property type="component" value="Chromosome"/>
</dbReference>
<dbReference type="Gene3D" id="1.10.10.10">
    <property type="entry name" value="Winged helix-like DNA-binding domain superfamily/Winged helix DNA-binding domain"/>
    <property type="match status" value="1"/>
</dbReference>
<keyword evidence="3" id="KW-1185">Reference proteome</keyword>
<gene>
    <name evidence="2" type="ORF">FOE78_17050</name>
</gene>
<sequence>MFPESDSGAVTGGRRADVLAVLNQADEPIGVTEIADRLGIHHNTVRFHLKALVEQRRAEQVAMPAQRPGRPAIGFRSVAGMDPEGTRHYRILAEILIKELSGHRDARARALAAGRAFGRGLVADGPGSATGDSSTGVGRRSDRRSLATLVQALDDLGFQPALAGRRPDRRIELRHCPFLELAHEDARVVCAIHLGLMQGVLEQQGAAQTVGRLLPFAEPDLCRAELASGEAA</sequence>
<evidence type="ECO:0000313" key="2">
    <source>
        <dbReference type="EMBL" id="QDP97401.1"/>
    </source>
</evidence>
<dbReference type="OrthoDB" id="3399802at2"/>
<reference evidence="2 3" key="1">
    <citation type="submission" date="2019-07" db="EMBL/GenBank/DDBJ databases">
        <title>Microlunatus dokdonensis sp. nov. isolated from the rhizospheric soil of the wild plant Elymus tsukushiensis.</title>
        <authorList>
            <person name="Ghim S.-Y."/>
            <person name="Hwang Y.-J."/>
            <person name="Son J.-S."/>
            <person name="Shin J.-H."/>
        </authorList>
    </citation>
    <scope>NUCLEOTIDE SEQUENCE [LARGE SCALE GENOMIC DNA]</scope>
    <source>
        <strain evidence="2 3">KUDC0627</strain>
    </source>
</reference>